<dbReference type="InterPro" id="IPR010093">
    <property type="entry name" value="SinI_DNA-bd"/>
</dbReference>
<organism evidence="2 3">
    <name type="scientific">Myceligenerans crystallogenes</name>
    <dbReference type="NCBI Taxonomy" id="316335"/>
    <lineage>
        <taxon>Bacteria</taxon>
        <taxon>Bacillati</taxon>
        <taxon>Actinomycetota</taxon>
        <taxon>Actinomycetes</taxon>
        <taxon>Micrococcales</taxon>
        <taxon>Promicromonosporaceae</taxon>
        <taxon>Myceligenerans</taxon>
    </lineage>
</organism>
<dbReference type="InterPro" id="IPR041657">
    <property type="entry name" value="HTH_17"/>
</dbReference>
<sequence length="149" mass="16218">MAVLDNHTTVPDAATGDALNALAETLASLSRADIVGDDGSRVEMPEDVVALLRDAVTTLATGRAVALTVVDTVLTTQEVADLLGVSRPTVVRLLDEGEIPYTRPKNHRRILLADVLTYRARLRAIQREALREMAEDVQDDDLTGFVRTR</sequence>
<gene>
    <name evidence="2" type="ORF">GCM10009751_25030</name>
</gene>
<evidence type="ECO:0000259" key="1">
    <source>
        <dbReference type="Pfam" id="PF12728"/>
    </source>
</evidence>
<keyword evidence="3" id="KW-1185">Reference proteome</keyword>
<protein>
    <submittedName>
        <fullName evidence="2">Helix-turn-helix domain-containing protein</fullName>
    </submittedName>
</protein>
<feature type="domain" description="Helix-turn-helix" evidence="1">
    <location>
        <begin position="73"/>
        <end position="121"/>
    </location>
</feature>
<proteinExistence type="predicted"/>
<name>A0ABP4ZPA4_9MICO</name>
<reference evidence="3" key="1">
    <citation type="journal article" date="2019" name="Int. J. Syst. Evol. Microbiol.">
        <title>The Global Catalogue of Microorganisms (GCM) 10K type strain sequencing project: providing services to taxonomists for standard genome sequencing and annotation.</title>
        <authorList>
            <consortium name="The Broad Institute Genomics Platform"/>
            <consortium name="The Broad Institute Genome Sequencing Center for Infectious Disease"/>
            <person name="Wu L."/>
            <person name="Ma J."/>
        </authorList>
    </citation>
    <scope>NUCLEOTIDE SEQUENCE [LARGE SCALE GENOMIC DNA]</scope>
    <source>
        <strain evidence="3">JCM 14326</strain>
    </source>
</reference>
<dbReference type="EMBL" id="BAAANL010000005">
    <property type="protein sequence ID" value="GAA1865909.1"/>
    <property type="molecule type" value="Genomic_DNA"/>
</dbReference>
<accession>A0ABP4ZPA4</accession>
<evidence type="ECO:0000313" key="3">
    <source>
        <dbReference type="Proteomes" id="UP001501094"/>
    </source>
</evidence>
<dbReference type="InterPro" id="IPR009061">
    <property type="entry name" value="DNA-bd_dom_put_sf"/>
</dbReference>
<dbReference type="RefSeq" id="WP_344103305.1">
    <property type="nucleotide sequence ID" value="NZ_BAAANL010000005.1"/>
</dbReference>
<dbReference type="Gene3D" id="1.10.1660.10">
    <property type="match status" value="1"/>
</dbReference>
<dbReference type="NCBIfam" id="TIGR01764">
    <property type="entry name" value="excise"/>
    <property type="match status" value="1"/>
</dbReference>
<evidence type="ECO:0000313" key="2">
    <source>
        <dbReference type="EMBL" id="GAA1865909.1"/>
    </source>
</evidence>
<dbReference type="Proteomes" id="UP001501094">
    <property type="component" value="Unassembled WGS sequence"/>
</dbReference>
<dbReference type="Pfam" id="PF12728">
    <property type="entry name" value="HTH_17"/>
    <property type="match status" value="1"/>
</dbReference>
<dbReference type="SUPFAM" id="SSF46955">
    <property type="entry name" value="Putative DNA-binding domain"/>
    <property type="match status" value="1"/>
</dbReference>
<comment type="caution">
    <text evidence="2">The sequence shown here is derived from an EMBL/GenBank/DDBJ whole genome shotgun (WGS) entry which is preliminary data.</text>
</comment>